<evidence type="ECO:0000256" key="3">
    <source>
        <dbReference type="ARBA" id="ARBA00022840"/>
    </source>
</evidence>
<dbReference type="SUPFAM" id="SSF50331">
    <property type="entry name" value="MOP-like"/>
    <property type="match status" value="1"/>
</dbReference>
<dbReference type="Gene3D" id="3.40.50.300">
    <property type="entry name" value="P-loop containing nucleotide triphosphate hydrolases"/>
    <property type="match status" value="1"/>
</dbReference>
<dbReference type="InterPro" id="IPR017871">
    <property type="entry name" value="ABC_transporter-like_CS"/>
</dbReference>
<evidence type="ECO:0000259" key="4">
    <source>
        <dbReference type="PROSITE" id="PS50893"/>
    </source>
</evidence>
<proteinExistence type="predicted"/>
<evidence type="ECO:0000313" key="6">
    <source>
        <dbReference type="Proteomes" id="UP001519295"/>
    </source>
</evidence>
<dbReference type="GO" id="GO:0005524">
    <property type="term" value="F:ATP binding"/>
    <property type="evidence" value="ECO:0007669"/>
    <property type="project" value="UniProtKB-KW"/>
</dbReference>
<dbReference type="Gene3D" id="2.40.50.100">
    <property type="match status" value="1"/>
</dbReference>
<protein>
    <submittedName>
        <fullName evidence="5">Iron(III) transport system ATP-binding protein</fullName>
    </submittedName>
</protein>
<dbReference type="EMBL" id="JAGINU010000001">
    <property type="protein sequence ID" value="MBP2367677.1"/>
    <property type="molecule type" value="Genomic_DNA"/>
</dbReference>
<dbReference type="InterPro" id="IPR008995">
    <property type="entry name" value="Mo/tungstate-bd_C_term_dom"/>
</dbReference>
<evidence type="ECO:0000256" key="1">
    <source>
        <dbReference type="ARBA" id="ARBA00022448"/>
    </source>
</evidence>
<evidence type="ECO:0000313" key="5">
    <source>
        <dbReference type="EMBL" id="MBP2367677.1"/>
    </source>
</evidence>
<dbReference type="SUPFAM" id="SSF52540">
    <property type="entry name" value="P-loop containing nucleoside triphosphate hydrolases"/>
    <property type="match status" value="1"/>
</dbReference>
<name>A0ABS4VUS2_9PSEU</name>
<dbReference type="Pfam" id="PF00005">
    <property type="entry name" value="ABC_tran"/>
    <property type="match status" value="1"/>
</dbReference>
<dbReference type="RefSeq" id="WP_210027821.1">
    <property type="nucleotide sequence ID" value="NZ_JAGINU010000001.1"/>
</dbReference>
<sequence>MTIDQRDGVAVPVREAAAVQVDGLVKTFGRANGTTVTPIDDVTLTIEKGEFLVLLGPSGCGKTTLLRCIAGLETPDRGSIELLGRKVFDRTGRRPVVVPPERRGLGMIFQSYALWPHLTVARNVAYPLEAAKVPKAERRERVARVLELVGVSEVAGQLPGRLSGGQQQRVALARALVAEPSLILFDEPLSNVDAKVREELRLQLLEMQRRIGFTAVYVTHDQVEAMELADRIAVLRSGRVAQLAAPDAVYDRPSSRYVATFIGTANELTAQVVERADDTLTVSLPGVLDRARVPAPTAGRRPAVGEQVHLIWRPERTVVTTDGPAEPGIVLDAERVLGRYLGAFSETIAVLRDGSEVRVVTPAPLPGARGDGLRLAVAARDLRVFAQETGA</sequence>
<dbReference type="PANTHER" id="PTHR42781">
    <property type="entry name" value="SPERMIDINE/PUTRESCINE IMPORT ATP-BINDING PROTEIN POTA"/>
    <property type="match status" value="1"/>
</dbReference>
<dbReference type="PROSITE" id="PS50893">
    <property type="entry name" value="ABC_TRANSPORTER_2"/>
    <property type="match status" value="1"/>
</dbReference>
<dbReference type="InterPro" id="IPR003439">
    <property type="entry name" value="ABC_transporter-like_ATP-bd"/>
</dbReference>
<keyword evidence="3 5" id="KW-0067">ATP-binding</keyword>
<dbReference type="SMART" id="SM00382">
    <property type="entry name" value="AAA"/>
    <property type="match status" value="1"/>
</dbReference>
<evidence type="ECO:0000256" key="2">
    <source>
        <dbReference type="ARBA" id="ARBA00022741"/>
    </source>
</evidence>
<organism evidence="5 6">
    <name type="scientific">Pseudonocardia parietis</name>
    <dbReference type="NCBI Taxonomy" id="570936"/>
    <lineage>
        <taxon>Bacteria</taxon>
        <taxon>Bacillati</taxon>
        <taxon>Actinomycetota</taxon>
        <taxon>Actinomycetes</taxon>
        <taxon>Pseudonocardiales</taxon>
        <taxon>Pseudonocardiaceae</taxon>
        <taxon>Pseudonocardia</taxon>
    </lineage>
</organism>
<reference evidence="5 6" key="1">
    <citation type="submission" date="2021-03" db="EMBL/GenBank/DDBJ databases">
        <title>Sequencing the genomes of 1000 actinobacteria strains.</title>
        <authorList>
            <person name="Klenk H.-P."/>
        </authorList>
    </citation>
    <scope>NUCLEOTIDE SEQUENCE [LARGE SCALE GENOMIC DNA]</scope>
    <source>
        <strain evidence="5 6">DSM 45256</strain>
    </source>
</reference>
<feature type="domain" description="ABC transporter" evidence="4">
    <location>
        <begin position="19"/>
        <end position="262"/>
    </location>
</feature>
<gene>
    <name evidence="5" type="ORF">JOF36_003373</name>
</gene>
<keyword evidence="6" id="KW-1185">Reference proteome</keyword>
<dbReference type="InterPro" id="IPR027417">
    <property type="entry name" value="P-loop_NTPase"/>
</dbReference>
<comment type="caution">
    <text evidence="5">The sequence shown here is derived from an EMBL/GenBank/DDBJ whole genome shotgun (WGS) entry which is preliminary data.</text>
</comment>
<accession>A0ABS4VUS2</accession>
<dbReference type="PROSITE" id="PS00211">
    <property type="entry name" value="ABC_TRANSPORTER_1"/>
    <property type="match status" value="1"/>
</dbReference>
<dbReference type="InterPro" id="IPR050093">
    <property type="entry name" value="ABC_SmlMolc_Importer"/>
</dbReference>
<keyword evidence="2" id="KW-0547">Nucleotide-binding</keyword>
<dbReference type="PANTHER" id="PTHR42781:SF4">
    <property type="entry name" value="SPERMIDINE_PUTRESCINE IMPORT ATP-BINDING PROTEIN POTA"/>
    <property type="match status" value="1"/>
</dbReference>
<keyword evidence="1" id="KW-0813">Transport</keyword>
<dbReference type="Proteomes" id="UP001519295">
    <property type="component" value="Unassembled WGS sequence"/>
</dbReference>
<dbReference type="InterPro" id="IPR003593">
    <property type="entry name" value="AAA+_ATPase"/>
</dbReference>